<keyword evidence="10" id="KW-1185">Reference proteome</keyword>
<dbReference type="GeneID" id="17261725"/>
<dbReference type="GO" id="GO:0016020">
    <property type="term" value="C:membrane"/>
    <property type="evidence" value="ECO:0007669"/>
    <property type="project" value="UniProtKB-SubCell"/>
</dbReference>
<evidence type="ECO:0000256" key="3">
    <source>
        <dbReference type="ARBA" id="ARBA00022448"/>
    </source>
</evidence>
<feature type="transmembrane region" description="Helical" evidence="8">
    <location>
        <begin position="492"/>
        <end position="511"/>
    </location>
</feature>
<comment type="subcellular location">
    <subcellularLocation>
        <location evidence="1">Membrane</location>
        <topology evidence="1">Multi-pass membrane protein</topology>
    </subcellularLocation>
</comment>
<dbReference type="EnsemblProtists" id="EOD15575">
    <property type="protein sequence ID" value="EOD15575"/>
    <property type="gene ID" value="EMIHUDRAFT_119310"/>
</dbReference>
<feature type="transmembrane region" description="Helical" evidence="8">
    <location>
        <begin position="113"/>
        <end position="133"/>
    </location>
</feature>
<evidence type="ECO:0000256" key="8">
    <source>
        <dbReference type="SAM" id="Phobius"/>
    </source>
</evidence>
<feature type="region of interest" description="Disordered" evidence="7">
    <location>
        <begin position="520"/>
        <end position="547"/>
    </location>
</feature>
<comment type="similarity">
    <text evidence="2">Belongs to the SLC43A transporter (TC 2.A.1.44) family.</text>
</comment>
<evidence type="ECO:0000256" key="5">
    <source>
        <dbReference type="ARBA" id="ARBA00022989"/>
    </source>
</evidence>
<dbReference type="KEGG" id="ehx:EMIHUDRAFT_119310"/>
<reference evidence="10" key="1">
    <citation type="journal article" date="2013" name="Nature">
        <title>Pan genome of the phytoplankton Emiliania underpins its global distribution.</title>
        <authorList>
            <person name="Read B.A."/>
            <person name="Kegel J."/>
            <person name="Klute M.J."/>
            <person name="Kuo A."/>
            <person name="Lefebvre S.C."/>
            <person name="Maumus F."/>
            <person name="Mayer C."/>
            <person name="Miller J."/>
            <person name="Monier A."/>
            <person name="Salamov A."/>
            <person name="Young J."/>
            <person name="Aguilar M."/>
            <person name="Claverie J.M."/>
            <person name="Frickenhaus S."/>
            <person name="Gonzalez K."/>
            <person name="Herman E.K."/>
            <person name="Lin Y.C."/>
            <person name="Napier J."/>
            <person name="Ogata H."/>
            <person name="Sarno A.F."/>
            <person name="Shmutz J."/>
            <person name="Schroeder D."/>
            <person name="de Vargas C."/>
            <person name="Verret F."/>
            <person name="von Dassow P."/>
            <person name="Valentin K."/>
            <person name="Van de Peer Y."/>
            <person name="Wheeler G."/>
            <person name="Dacks J.B."/>
            <person name="Delwiche C.F."/>
            <person name="Dyhrman S.T."/>
            <person name="Glockner G."/>
            <person name="John U."/>
            <person name="Richards T."/>
            <person name="Worden A.Z."/>
            <person name="Zhang X."/>
            <person name="Grigoriev I.V."/>
            <person name="Allen A.E."/>
            <person name="Bidle K."/>
            <person name="Borodovsky M."/>
            <person name="Bowler C."/>
            <person name="Brownlee C."/>
            <person name="Cock J.M."/>
            <person name="Elias M."/>
            <person name="Gladyshev V.N."/>
            <person name="Groth M."/>
            <person name="Guda C."/>
            <person name="Hadaegh A."/>
            <person name="Iglesias-Rodriguez M.D."/>
            <person name="Jenkins J."/>
            <person name="Jones B.M."/>
            <person name="Lawson T."/>
            <person name="Leese F."/>
            <person name="Lindquist E."/>
            <person name="Lobanov A."/>
            <person name="Lomsadze A."/>
            <person name="Malik S.B."/>
            <person name="Marsh M.E."/>
            <person name="Mackinder L."/>
            <person name="Mock T."/>
            <person name="Mueller-Roeber B."/>
            <person name="Pagarete A."/>
            <person name="Parker M."/>
            <person name="Probert I."/>
            <person name="Quesneville H."/>
            <person name="Raines C."/>
            <person name="Rensing S.A."/>
            <person name="Riano-Pachon D.M."/>
            <person name="Richier S."/>
            <person name="Rokitta S."/>
            <person name="Shiraiwa Y."/>
            <person name="Soanes D.M."/>
            <person name="van der Giezen M."/>
            <person name="Wahlund T.M."/>
            <person name="Williams B."/>
            <person name="Wilson W."/>
            <person name="Wolfe G."/>
            <person name="Wurch L.L."/>
        </authorList>
    </citation>
    <scope>NUCLEOTIDE SEQUENCE</scope>
</reference>
<organism evidence="9 10">
    <name type="scientific">Emiliania huxleyi (strain CCMP1516)</name>
    <dbReference type="NCBI Taxonomy" id="280463"/>
    <lineage>
        <taxon>Eukaryota</taxon>
        <taxon>Haptista</taxon>
        <taxon>Haptophyta</taxon>
        <taxon>Prymnesiophyceae</taxon>
        <taxon>Isochrysidales</taxon>
        <taxon>Noelaerhabdaceae</taxon>
        <taxon>Emiliania</taxon>
    </lineage>
</organism>
<evidence type="ECO:0000256" key="4">
    <source>
        <dbReference type="ARBA" id="ARBA00022692"/>
    </source>
</evidence>
<accession>A0A0D3IWE0</accession>
<sequence length="616" mass="62830">MAPPAPAPYRLSSKWLLLLSACVQNASCTGLLFGFAALRPLLLSLDGSCDESVSRAFTLAVTVNMLAPLLLAGPLLDVCGPRACSCACTGLVGAGFLLFGLSPSLPGGAGAAYVLPSMLLIGAGGPGCQLCLFHTANLFAARGMVMNLITASIGASFVTFELLARLSSPAEEVSLQRAFLGYSLLPLACTCVSAVTMPDSPFDARVADGGAGATARRSLASRGGGGGAARPMVFILRKRSSHRPALRSGQLSEPLLGPARAACDLRAELDTDGDAATGGGKVGNGGAGYGGKVGGGSGGGGGSRGCAQGELIGASLRRQLLSAPFAEVSASFATSALFYQTFLGSLGEQAQATIRQRQPLLSDEEASALAASYVSTFLSLAPLGALLNAPLGYCIDRLGFEPMLAVTLLAGAGHALALYYGAFAAGAAAFLLLTAASFSYMYAFLAFTFGFEYYGLLAGIAQSVASAATFALQPRLHAAAAGPGGWRRVQLAQAAAFACLAVGIVGGRLLCRRAGAAGSPQATSRRSEARPAERSYSAGDLHATPSSLPFRRRPDLFPHADDILVMDGALAHYSHAAYRLEASIESPGRDGRQGQQLTPRKFASQLAVAAVAPPSP</sequence>
<dbReference type="InterPro" id="IPR052599">
    <property type="entry name" value="SLC43A_AATransporter"/>
</dbReference>
<proteinExistence type="inferred from homology"/>
<evidence type="ECO:0000256" key="6">
    <source>
        <dbReference type="ARBA" id="ARBA00023136"/>
    </source>
</evidence>
<dbReference type="Proteomes" id="UP000013827">
    <property type="component" value="Unassembled WGS sequence"/>
</dbReference>
<keyword evidence="4 8" id="KW-0812">Transmembrane</keyword>
<feature type="transmembrane region" description="Helical" evidence="8">
    <location>
        <begin position="83"/>
        <end position="101"/>
    </location>
</feature>
<protein>
    <recommendedName>
        <fullName evidence="11">Nodulin-like domain-containing protein</fullName>
    </recommendedName>
</protein>
<reference evidence="9" key="2">
    <citation type="submission" date="2024-10" db="UniProtKB">
        <authorList>
            <consortium name="EnsemblProtists"/>
        </authorList>
    </citation>
    <scope>IDENTIFICATION</scope>
</reference>
<dbReference type="HOGENOM" id="CLU_443754_0_0_1"/>
<dbReference type="PANTHER" id="PTHR20772">
    <property type="entry name" value="PROTEIN FMP42"/>
    <property type="match status" value="1"/>
</dbReference>
<feature type="transmembrane region" description="Helical" evidence="8">
    <location>
        <begin position="403"/>
        <end position="422"/>
    </location>
</feature>
<dbReference type="InterPro" id="IPR036259">
    <property type="entry name" value="MFS_trans_sf"/>
</dbReference>
<evidence type="ECO:0000313" key="10">
    <source>
        <dbReference type="Proteomes" id="UP000013827"/>
    </source>
</evidence>
<dbReference type="SUPFAM" id="SSF103473">
    <property type="entry name" value="MFS general substrate transporter"/>
    <property type="match status" value="1"/>
</dbReference>
<keyword evidence="6 8" id="KW-0472">Membrane</keyword>
<evidence type="ECO:0000256" key="7">
    <source>
        <dbReference type="SAM" id="MobiDB-lite"/>
    </source>
</evidence>
<feature type="transmembrane region" description="Helical" evidence="8">
    <location>
        <begin position="52"/>
        <end position="71"/>
    </location>
</feature>
<dbReference type="PaxDb" id="2903-EOD15575"/>
<dbReference type="PANTHER" id="PTHR20772:SF2">
    <property type="entry name" value="PROTEIN FMP42"/>
    <property type="match status" value="1"/>
</dbReference>
<evidence type="ECO:0000256" key="2">
    <source>
        <dbReference type="ARBA" id="ARBA00006595"/>
    </source>
</evidence>
<dbReference type="STRING" id="2903.R1DM07"/>
<feature type="transmembrane region" description="Helical" evidence="8">
    <location>
        <begin position="145"/>
        <end position="166"/>
    </location>
</feature>
<dbReference type="RefSeq" id="XP_005768004.1">
    <property type="nucleotide sequence ID" value="XM_005767947.1"/>
</dbReference>
<name>A0A0D3IWE0_EMIH1</name>
<keyword evidence="5 8" id="KW-1133">Transmembrane helix</keyword>
<dbReference type="Gene3D" id="1.20.1250.20">
    <property type="entry name" value="MFS general substrate transporter like domains"/>
    <property type="match status" value="1"/>
</dbReference>
<dbReference type="AlphaFoldDB" id="A0A0D3IWE0"/>
<evidence type="ECO:0000313" key="9">
    <source>
        <dbReference type="EnsemblProtists" id="EOD15575"/>
    </source>
</evidence>
<keyword evidence="3" id="KW-0813">Transport</keyword>
<evidence type="ECO:0000256" key="1">
    <source>
        <dbReference type="ARBA" id="ARBA00004141"/>
    </source>
</evidence>
<evidence type="ECO:0008006" key="11">
    <source>
        <dbReference type="Google" id="ProtNLM"/>
    </source>
</evidence>